<organism evidence="2 3">
    <name type="scientific">Fonsecaea multimorphosa CBS 102226</name>
    <dbReference type="NCBI Taxonomy" id="1442371"/>
    <lineage>
        <taxon>Eukaryota</taxon>
        <taxon>Fungi</taxon>
        <taxon>Dikarya</taxon>
        <taxon>Ascomycota</taxon>
        <taxon>Pezizomycotina</taxon>
        <taxon>Eurotiomycetes</taxon>
        <taxon>Chaetothyriomycetidae</taxon>
        <taxon>Chaetothyriales</taxon>
        <taxon>Herpotrichiellaceae</taxon>
        <taxon>Fonsecaea</taxon>
    </lineage>
</organism>
<dbReference type="EMBL" id="KN848070">
    <property type="protein sequence ID" value="KIX98937.1"/>
    <property type="molecule type" value="Genomic_DNA"/>
</dbReference>
<dbReference type="AlphaFoldDB" id="A0A0D2JZL1"/>
<feature type="compositionally biased region" description="Basic and acidic residues" evidence="1">
    <location>
        <begin position="155"/>
        <end position="168"/>
    </location>
</feature>
<reference evidence="2 3" key="1">
    <citation type="submission" date="2015-01" db="EMBL/GenBank/DDBJ databases">
        <title>The Genome Sequence of Fonsecaea multimorphosa CBS 102226.</title>
        <authorList>
            <consortium name="The Broad Institute Genomics Platform"/>
            <person name="Cuomo C."/>
            <person name="de Hoog S."/>
            <person name="Gorbushina A."/>
            <person name="Stielow B."/>
            <person name="Teixiera M."/>
            <person name="Abouelleil A."/>
            <person name="Chapman S.B."/>
            <person name="Priest M."/>
            <person name="Young S.K."/>
            <person name="Wortman J."/>
            <person name="Nusbaum C."/>
            <person name="Birren B."/>
        </authorList>
    </citation>
    <scope>NUCLEOTIDE SEQUENCE [LARGE SCALE GENOMIC DNA]</scope>
    <source>
        <strain evidence="2 3">CBS 102226</strain>
    </source>
</reference>
<feature type="region of interest" description="Disordered" evidence="1">
    <location>
        <begin position="99"/>
        <end position="306"/>
    </location>
</feature>
<keyword evidence="3" id="KW-1185">Reference proteome</keyword>
<evidence type="ECO:0000313" key="2">
    <source>
        <dbReference type="EMBL" id="KIX98937.1"/>
    </source>
</evidence>
<dbReference type="RefSeq" id="XP_016633060.1">
    <property type="nucleotide sequence ID" value="XM_016775901.1"/>
</dbReference>
<dbReference type="VEuPathDB" id="FungiDB:Z520_05398"/>
<evidence type="ECO:0000256" key="1">
    <source>
        <dbReference type="SAM" id="MobiDB-lite"/>
    </source>
</evidence>
<feature type="compositionally biased region" description="Polar residues" evidence="1">
    <location>
        <begin position="119"/>
        <end position="130"/>
    </location>
</feature>
<dbReference type="OrthoDB" id="5371646at2759"/>
<protein>
    <submittedName>
        <fullName evidence="2">Uncharacterized protein</fullName>
    </submittedName>
</protein>
<dbReference type="GeneID" id="27711144"/>
<dbReference type="Proteomes" id="UP000053411">
    <property type="component" value="Unassembled WGS sequence"/>
</dbReference>
<sequence>MSNLFNQPWTVSEQIVLLTNIIQSTGQDVPAFLVRAMDHGNIQPRWDEVALPAGRTPSACRQMYNLLRSQSRLFPGTGIPGFPQQQLAPYPAEVRALSVSESDMPQPTQRPIQPRPPRSTDSPIPPTTNGEGFRILRPFTQPDPPGEKRRKRGRPTKEEAEERDRKLAEVGQTYEPKRRPTKKSRPSETPSSLSEALATTSPIMQTPRLQQVTPKEETSSGKRRTRRQREEGESSRQAVSRSPGDESGDGRSTDAAQSPSDRLLARPERAQPATSVARDVQQIPSPHLEPQSGAKQSNPPPGPPSA</sequence>
<feature type="compositionally biased region" description="Polar residues" evidence="1">
    <location>
        <begin position="187"/>
        <end position="213"/>
    </location>
</feature>
<gene>
    <name evidence="2" type="ORF">Z520_05398</name>
</gene>
<evidence type="ECO:0000313" key="3">
    <source>
        <dbReference type="Proteomes" id="UP000053411"/>
    </source>
</evidence>
<proteinExistence type="predicted"/>
<dbReference type="STRING" id="1442371.A0A0D2JZL1"/>
<name>A0A0D2JZL1_9EURO</name>
<accession>A0A0D2JZL1</accession>